<dbReference type="PROSITE" id="PS51384">
    <property type="entry name" value="FAD_FR"/>
    <property type="match status" value="1"/>
</dbReference>
<evidence type="ECO:0000259" key="1">
    <source>
        <dbReference type="PROSITE" id="PS51384"/>
    </source>
</evidence>
<dbReference type="CDD" id="cd00322">
    <property type="entry name" value="FNR_like"/>
    <property type="match status" value="1"/>
</dbReference>
<dbReference type="SUPFAM" id="SSF52343">
    <property type="entry name" value="Ferredoxin reductase-like, C-terminal NADP-linked domain"/>
    <property type="match status" value="1"/>
</dbReference>
<keyword evidence="3" id="KW-1185">Reference proteome</keyword>
<organism evidence="2 3">
    <name type="scientific">Fructobacillus broussonetiae</name>
    <dbReference type="NCBI Taxonomy" id="2713173"/>
    <lineage>
        <taxon>Bacteria</taxon>
        <taxon>Bacillati</taxon>
        <taxon>Bacillota</taxon>
        <taxon>Bacilli</taxon>
        <taxon>Lactobacillales</taxon>
        <taxon>Lactobacillaceae</taxon>
        <taxon>Fructobacillus</taxon>
    </lineage>
</organism>
<reference evidence="2 3" key="1">
    <citation type="submission" date="2020-02" db="EMBL/GenBank/DDBJ databases">
        <title>Fructobacillus sp. isolated from paper mulberry of Taiwan.</title>
        <authorList>
            <person name="Lin S.-T."/>
        </authorList>
    </citation>
    <scope>NUCLEOTIDE SEQUENCE [LARGE SCALE GENOMIC DNA]</scope>
    <source>
        <strain evidence="2 3">M2-14</strain>
    </source>
</reference>
<name>A0ABS5R3A5_9LACO</name>
<gene>
    <name evidence="2" type="ORF">G6R29_03185</name>
</gene>
<feature type="domain" description="FAD-binding FR-type" evidence="1">
    <location>
        <begin position="1"/>
        <end position="97"/>
    </location>
</feature>
<sequence>MLKTIKFLKKESLGFDTYTFYFEKPEQLTYTAGQFALFIQGGLTRPHPFSISSAPSEKYLAFTTSIKSQSRFKKRLMNLTKGNKILFIGPIGTMNIDYQKKNLFIAQGIGITPFHAILEEQNNKGSFSENSLIHVAKGDHPFKNVTGKLASKASYPESKEQFETDLLDQLDNDVFFISGSSSFVSDTKQTLLENGIQEDQIKTDVLFGYRY</sequence>
<dbReference type="Gene3D" id="3.40.50.80">
    <property type="entry name" value="Nucleotide-binding domain of ferredoxin-NADP reductase (FNR) module"/>
    <property type="match status" value="1"/>
</dbReference>
<dbReference type="EMBL" id="JAAMFK010000003">
    <property type="protein sequence ID" value="MBS9338637.1"/>
    <property type="molecule type" value="Genomic_DNA"/>
</dbReference>
<dbReference type="Gene3D" id="2.40.30.10">
    <property type="entry name" value="Translation factors"/>
    <property type="match status" value="1"/>
</dbReference>
<dbReference type="InterPro" id="IPR050415">
    <property type="entry name" value="MRET"/>
</dbReference>
<evidence type="ECO:0000313" key="2">
    <source>
        <dbReference type="EMBL" id="MBS9338637.1"/>
    </source>
</evidence>
<dbReference type="Proteomes" id="UP001519504">
    <property type="component" value="Unassembled WGS sequence"/>
</dbReference>
<dbReference type="Pfam" id="PF08022">
    <property type="entry name" value="FAD_binding_8"/>
    <property type="match status" value="1"/>
</dbReference>
<dbReference type="PANTHER" id="PTHR47354">
    <property type="entry name" value="NADH OXIDOREDUCTASE HCR"/>
    <property type="match status" value="1"/>
</dbReference>
<dbReference type="RefSeq" id="WP_213808919.1">
    <property type="nucleotide sequence ID" value="NZ_JAAMFK010000003.1"/>
</dbReference>
<evidence type="ECO:0000313" key="3">
    <source>
        <dbReference type="Proteomes" id="UP001519504"/>
    </source>
</evidence>
<proteinExistence type="predicted"/>
<dbReference type="SUPFAM" id="SSF63380">
    <property type="entry name" value="Riboflavin synthase domain-like"/>
    <property type="match status" value="1"/>
</dbReference>
<accession>A0ABS5R3A5</accession>
<protein>
    <submittedName>
        <fullName evidence="2">FAD-dependent oxidoreductase</fullName>
    </submittedName>
</protein>
<dbReference type="InterPro" id="IPR017938">
    <property type="entry name" value="Riboflavin_synthase-like_b-brl"/>
</dbReference>
<comment type="caution">
    <text evidence="2">The sequence shown here is derived from an EMBL/GenBank/DDBJ whole genome shotgun (WGS) entry which is preliminary data.</text>
</comment>
<dbReference type="InterPro" id="IPR017927">
    <property type="entry name" value="FAD-bd_FR_type"/>
</dbReference>
<dbReference type="InterPro" id="IPR013112">
    <property type="entry name" value="FAD-bd_8"/>
</dbReference>
<dbReference type="PANTHER" id="PTHR47354:SF5">
    <property type="entry name" value="PROTEIN RFBI"/>
    <property type="match status" value="1"/>
</dbReference>
<dbReference type="InterPro" id="IPR039261">
    <property type="entry name" value="FNR_nucleotide-bd"/>
</dbReference>